<dbReference type="InterPro" id="IPR044730">
    <property type="entry name" value="RNase_H-like_dom_plant"/>
</dbReference>
<protein>
    <recommendedName>
        <fullName evidence="1">RNase H type-1 domain-containing protein</fullName>
    </recommendedName>
</protein>
<dbReference type="PANTHER" id="PTHR47074">
    <property type="entry name" value="BNAC02G40300D PROTEIN"/>
    <property type="match status" value="1"/>
</dbReference>
<dbReference type="Gramene" id="PVH63933">
    <property type="protein sequence ID" value="PVH63933"/>
    <property type="gene ID" value="PAHAL_2G138900"/>
</dbReference>
<accession>A0A2T8KNZ9</accession>
<dbReference type="CDD" id="cd06222">
    <property type="entry name" value="RNase_H_like"/>
    <property type="match status" value="1"/>
</dbReference>
<feature type="domain" description="RNase H type-1" evidence="1">
    <location>
        <begin position="241"/>
        <end position="302"/>
    </location>
</feature>
<dbReference type="InterPro" id="IPR052929">
    <property type="entry name" value="RNase_H-like_EbsB-rel"/>
</dbReference>
<dbReference type="PANTHER" id="PTHR47074:SF11">
    <property type="entry name" value="REVERSE TRANSCRIPTASE-LIKE PROTEIN"/>
    <property type="match status" value="1"/>
</dbReference>
<dbReference type="AlphaFoldDB" id="A0A2T8KNZ9"/>
<name>A0A2T8KNZ9_9POAL</name>
<sequence>MSYTWRSILKGIDVLNRGVIWRVGNGSSINIWSDPWLPREWSRKPMTPKGHNVLSRVEELIDPATGGWDNELVRQTFWPQDVDIVLSTRVHHDLDDLVAWHYDKQRQFLGECCWSIGAWRLIEDGGHLFFKCKHVKAVWQGVQMEDEQELLAGKSLPLEVIQHILQLNGEVQMKLVVLLWHWWNERNRIREEEKRRESQDLIYLIQRNAEEFLNLGATEEACMSKPIQRWQKPTDDFVKINSDGAFSANTGERGWGYVLRDGDGEVICAGAGKLSHQTNAVQAEIRACLQGAKGAANLGISKAAANLGIMAMKDNSYRLLMVGGSILELKNFVSENFASSRVVYVPRSCNRVAHAIAALGRMCPQEIDLAWNGLPSCIEETVAGDIAEPFS</sequence>
<dbReference type="GO" id="GO:0003676">
    <property type="term" value="F:nucleic acid binding"/>
    <property type="evidence" value="ECO:0007669"/>
    <property type="project" value="InterPro"/>
</dbReference>
<dbReference type="EMBL" id="CM008047">
    <property type="protein sequence ID" value="PVH63933.1"/>
    <property type="molecule type" value="Genomic_DNA"/>
</dbReference>
<evidence type="ECO:0000313" key="2">
    <source>
        <dbReference type="EMBL" id="PVH63933.1"/>
    </source>
</evidence>
<dbReference type="Proteomes" id="UP000243499">
    <property type="component" value="Chromosome 2"/>
</dbReference>
<dbReference type="Pfam" id="PF13456">
    <property type="entry name" value="RVT_3"/>
    <property type="match status" value="1"/>
</dbReference>
<dbReference type="GO" id="GO:0004523">
    <property type="term" value="F:RNA-DNA hybrid ribonuclease activity"/>
    <property type="evidence" value="ECO:0007669"/>
    <property type="project" value="InterPro"/>
</dbReference>
<dbReference type="InterPro" id="IPR012337">
    <property type="entry name" value="RNaseH-like_sf"/>
</dbReference>
<evidence type="ECO:0000259" key="1">
    <source>
        <dbReference type="Pfam" id="PF13456"/>
    </source>
</evidence>
<dbReference type="InterPro" id="IPR036397">
    <property type="entry name" value="RNaseH_sf"/>
</dbReference>
<proteinExistence type="predicted"/>
<dbReference type="InterPro" id="IPR002156">
    <property type="entry name" value="RNaseH_domain"/>
</dbReference>
<gene>
    <name evidence="2" type="ORF">PAHAL_2G138900</name>
</gene>
<reference evidence="2" key="1">
    <citation type="submission" date="2018-04" db="EMBL/GenBank/DDBJ databases">
        <title>WGS assembly of Panicum hallii.</title>
        <authorList>
            <person name="Lovell J."/>
            <person name="Jenkins J."/>
            <person name="Lowry D."/>
            <person name="Mamidi S."/>
            <person name="Sreedasyam A."/>
            <person name="Weng X."/>
            <person name="Barry K."/>
            <person name="Bonette J."/>
            <person name="Campitelli B."/>
            <person name="Daum C."/>
            <person name="Gordon S."/>
            <person name="Gould B."/>
            <person name="Lipzen A."/>
            <person name="Macqueen A."/>
            <person name="Palacio-Mejia J."/>
            <person name="Plott C."/>
            <person name="Shakirov E."/>
            <person name="Shu S."/>
            <person name="Yoshinaga Y."/>
            <person name="Zane M."/>
            <person name="Rokhsar D."/>
            <person name="Grimwood J."/>
            <person name="Schmutz J."/>
            <person name="Juenger T."/>
        </authorList>
    </citation>
    <scope>NUCLEOTIDE SEQUENCE [LARGE SCALE GENOMIC DNA]</scope>
    <source>
        <strain evidence="2">FIL2</strain>
    </source>
</reference>
<organism evidence="2">
    <name type="scientific">Panicum hallii</name>
    <dbReference type="NCBI Taxonomy" id="206008"/>
    <lineage>
        <taxon>Eukaryota</taxon>
        <taxon>Viridiplantae</taxon>
        <taxon>Streptophyta</taxon>
        <taxon>Embryophyta</taxon>
        <taxon>Tracheophyta</taxon>
        <taxon>Spermatophyta</taxon>
        <taxon>Magnoliopsida</taxon>
        <taxon>Liliopsida</taxon>
        <taxon>Poales</taxon>
        <taxon>Poaceae</taxon>
        <taxon>PACMAD clade</taxon>
        <taxon>Panicoideae</taxon>
        <taxon>Panicodae</taxon>
        <taxon>Paniceae</taxon>
        <taxon>Panicinae</taxon>
        <taxon>Panicum</taxon>
        <taxon>Panicum sect. Panicum</taxon>
    </lineage>
</organism>
<dbReference type="Gene3D" id="3.30.420.10">
    <property type="entry name" value="Ribonuclease H-like superfamily/Ribonuclease H"/>
    <property type="match status" value="1"/>
</dbReference>
<dbReference type="SUPFAM" id="SSF53098">
    <property type="entry name" value="Ribonuclease H-like"/>
    <property type="match status" value="1"/>
</dbReference>